<dbReference type="STRING" id="1079859.SAMN04515674_101512"/>
<feature type="coiled-coil region" evidence="1">
    <location>
        <begin position="448"/>
        <end position="475"/>
    </location>
</feature>
<dbReference type="GO" id="GO:0015074">
    <property type="term" value="P:DNA integration"/>
    <property type="evidence" value="ECO:0007669"/>
    <property type="project" value="InterPro"/>
</dbReference>
<dbReference type="InterPro" id="IPR036397">
    <property type="entry name" value="RNaseH_sf"/>
</dbReference>
<dbReference type="Gene3D" id="3.30.420.10">
    <property type="entry name" value="Ribonuclease H-like superfamily/Ribonuclease H"/>
    <property type="match status" value="1"/>
</dbReference>
<protein>
    <submittedName>
        <fullName evidence="3">Integrase core domain-containing protein</fullName>
    </submittedName>
</protein>
<evidence type="ECO:0000313" key="4">
    <source>
        <dbReference type="Proteomes" id="UP000199306"/>
    </source>
</evidence>
<proteinExistence type="predicted"/>
<gene>
    <name evidence="3" type="ORF">SAMN04515674_101512</name>
</gene>
<dbReference type="AlphaFoldDB" id="A0A1I5MYR3"/>
<dbReference type="PROSITE" id="PS50994">
    <property type="entry name" value="INTEGRASE"/>
    <property type="match status" value="1"/>
</dbReference>
<dbReference type="SUPFAM" id="SSF53098">
    <property type="entry name" value="Ribonuclease H-like"/>
    <property type="match status" value="1"/>
</dbReference>
<dbReference type="OrthoDB" id="913040at2"/>
<dbReference type="Proteomes" id="UP000199306">
    <property type="component" value="Unassembled WGS sequence"/>
</dbReference>
<keyword evidence="4" id="KW-1185">Reference proteome</keyword>
<evidence type="ECO:0000256" key="1">
    <source>
        <dbReference type="SAM" id="Coils"/>
    </source>
</evidence>
<sequence length="708" mass="81575">MQDIVKEIDGRLYVTIESLTAAGIQKNTIVVGAYRGRDGWVIKKDPSDRRKSLVQWEAMALRYKDLMLKNVLKGVQPQEYINEQKNRGHIVQKSVIEINLDKIVSEIDVRVMVYMRHYKAWNDRDEKKQLALAKACAICEIVASHVDNWKRYDTFKQAAAWIGTYQQGKGVPKLLPVHEINLKRLLERVYLRKECEIWEAITIKNVGNKNRKAKRHDELYAWALAMRNDGRNFSAAHIYRQCKLAASLLGWEDGEFVSEQWFYKALAKQETKVITQAKRFGGTGRAAKFSGFVPLRMPTEKNILWEIDATPINITPHYWEDPNEVTTKKKDLAMGRAVLSVVRDHATQDILGYSLDMSENRHMVINALRMAIERTGKLPYELRYDRGSWYGTDEVETIIKKFQGFGVKTTETTSPTGKPGVERWFETFQSVFLIDSDYYIGEGVKSRRENAHRSADQLTKQFQQAKRENWKFEDAVKEIAGYINEYRKTKLSKYSKKYKNVDYSPSELYNLFDDYEGSVNIERWEIADLLWKTTKLKITRRTVRLQVHNEVCLFPLIESKAAKYAINAADILMKHAEIVVKYDERDLSEVMIFTPDTGDFLGSLARNDGFDGYGKDAEWGKIAEFQAKQKQTSEAIKKKAKILMEAGQYDPMAILASHKVSKAAAVEAETAAFLPNIAEMKENIKRRGTKKGKAAEPVKVMDDFWGQW</sequence>
<feature type="domain" description="Integrase catalytic" evidence="2">
    <location>
        <begin position="294"/>
        <end position="513"/>
    </location>
</feature>
<evidence type="ECO:0000259" key="2">
    <source>
        <dbReference type="PROSITE" id="PS50994"/>
    </source>
</evidence>
<dbReference type="Pfam" id="PF00665">
    <property type="entry name" value="rve"/>
    <property type="match status" value="1"/>
</dbReference>
<accession>A0A1I5MYR3</accession>
<reference evidence="3 4" key="1">
    <citation type="submission" date="2016-10" db="EMBL/GenBank/DDBJ databases">
        <authorList>
            <person name="de Groot N.N."/>
        </authorList>
    </citation>
    <scope>NUCLEOTIDE SEQUENCE [LARGE SCALE GENOMIC DNA]</scope>
    <source>
        <strain evidence="4">E92,LMG 26720,CCM 7988</strain>
    </source>
</reference>
<dbReference type="EMBL" id="FOXH01000001">
    <property type="protein sequence ID" value="SFP14610.1"/>
    <property type="molecule type" value="Genomic_DNA"/>
</dbReference>
<evidence type="ECO:0000313" key="3">
    <source>
        <dbReference type="EMBL" id="SFP14610.1"/>
    </source>
</evidence>
<dbReference type="GO" id="GO:0003676">
    <property type="term" value="F:nucleic acid binding"/>
    <property type="evidence" value="ECO:0007669"/>
    <property type="project" value="InterPro"/>
</dbReference>
<keyword evidence="1" id="KW-0175">Coiled coil</keyword>
<organism evidence="3 4">
    <name type="scientific">Pseudarcicella hirudinis</name>
    <dbReference type="NCBI Taxonomy" id="1079859"/>
    <lineage>
        <taxon>Bacteria</taxon>
        <taxon>Pseudomonadati</taxon>
        <taxon>Bacteroidota</taxon>
        <taxon>Cytophagia</taxon>
        <taxon>Cytophagales</taxon>
        <taxon>Flectobacillaceae</taxon>
        <taxon>Pseudarcicella</taxon>
    </lineage>
</organism>
<dbReference type="InterPro" id="IPR012337">
    <property type="entry name" value="RNaseH-like_sf"/>
</dbReference>
<name>A0A1I5MYR3_9BACT</name>
<dbReference type="RefSeq" id="WP_092011589.1">
    <property type="nucleotide sequence ID" value="NZ_FOXH01000001.1"/>
</dbReference>
<dbReference type="InterPro" id="IPR001584">
    <property type="entry name" value="Integrase_cat-core"/>
</dbReference>